<dbReference type="EMBL" id="BARS01027832">
    <property type="protein sequence ID" value="GAG01490.1"/>
    <property type="molecule type" value="Genomic_DNA"/>
</dbReference>
<feature type="non-terminal residue" evidence="1">
    <location>
        <position position="265"/>
    </location>
</feature>
<protein>
    <submittedName>
        <fullName evidence="1">Uncharacterized protein</fullName>
    </submittedName>
</protein>
<comment type="caution">
    <text evidence="1">The sequence shown here is derived from an EMBL/GenBank/DDBJ whole genome shotgun (WGS) entry which is preliminary data.</text>
</comment>
<proteinExistence type="predicted"/>
<gene>
    <name evidence="1" type="ORF">S01H1_43674</name>
</gene>
<reference evidence="1" key="1">
    <citation type="journal article" date="2014" name="Front. Microbiol.">
        <title>High frequency of phylogenetically diverse reductive dehalogenase-homologous genes in deep subseafloor sedimentary metagenomes.</title>
        <authorList>
            <person name="Kawai M."/>
            <person name="Futagami T."/>
            <person name="Toyoda A."/>
            <person name="Takaki Y."/>
            <person name="Nishi S."/>
            <person name="Hori S."/>
            <person name="Arai W."/>
            <person name="Tsubouchi T."/>
            <person name="Morono Y."/>
            <person name="Uchiyama I."/>
            <person name="Ito T."/>
            <person name="Fujiyama A."/>
            <person name="Inagaki F."/>
            <person name="Takami H."/>
        </authorList>
    </citation>
    <scope>NUCLEOTIDE SEQUENCE</scope>
    <source>
        <strain evidence="1">Expedition CK06-06</strain>
    </source>
</reference>
<name>X0U7I3_9ZZZZ</name>
<organism evidence="1">
    <name type="scientific">marine sediment metagenome</name>
    <dbReference type="NCBI Taxonomy" id="412755"/>
    <lineage>
        <taxon>unclassified sequences</taxon>
        <taxon>metagenomes</taxon>
        <taxon>ecological metagenomes</taxon>
    </lineage>
</organism>
<dbReference type="AlphaFoldDB" id="X0U7I3"/>
<evidence type="ECO:0000313" key="1">
    <source>
        <dbReference type="EMBL" id="GAG01490.1"/>
    </source>
</evidence>
<feature type="non-terminal residue" evidence="1">
    <location>
        <position position="1"/>
    </location>
</feature>
<accession>X0U7I3</accession>
<sequence>ATNQYEQVLNATDAVIPVLYRDAAGVWVEQAASTLPYIVSGTTLRFMDADNSYTQTSLTNNYFMCMFLVATNDWQYPIKMIQGTAQYSKKETALGVAAAEVVDFGTLPSAEWVLLYQIILEEASGTSVDGKIAEVIDLRYSGITGASATSQDHGSLTGLSDDDHIQYVLHTLSTAASDFLIGSGSNTWEKQTLATVGALLEGDMLHDNLQSIPANDHVDHTGVTLTAGVGLSGGGDISAGRDFAVDLNELTTETTIAVDKGEFRP</sequence>